<accession>A0A848FIZ4</accession>
<dbReference type="SUPFAM" id="SSF53098">
    <property type="entry name" value="Ribonuclease H-like"/>
    <property type="match status" value="1"/>
</dbReference>
<dbReference type="EMBL" id="JABBFW010000087">
    <property type="protein sequence ID" value="NML19212.1"/>
    <property type="molecule type" value="Genomic_DNA"/>
</dbReference>
<name>A0A848FIZ4_9BURK</name>
<protein>
    <submittedName>
        <fullName evidence="2">Transposase</fullName>
    </submittedName>
</protein>
<dbReference type="InterPro" id="IPR025668">
    <property type="entry name" value="Tnp_DDE_dom"/>
</dbReference>
<gene>
    <name evidence="2" type="ORF">HHL10_30070</name>
</gene>
<comment type="caution">
    <text evidence="2">The sequence shown here is derived from an EMBL/GenBank/DDBJ whole genome shotgun (WGS) entry which is preliminary data.</text>
</comment>
<evidence type="ECO:0000259" key="1">
    <source>
        <dbReference type="Pfam" id="PF13701"/>
    </source>
</evidence>
<feature type="domain" description="Transposase DDE" evidence="1">
    <location>
        <begin position="68"/>
        <end position="418"/>
    </location>
</feature>
<evidence type="ECO:0000313" key="2">
    <source>
        <dbReference type="EMBL" id="NML19212.1"/>
    </source>
</evidence>
<evidence type="ECO:0000313" key="3">
    <source>
        <dbReference type="Proteomes" id="UP000574067"/>
    </source>
</evidence>
<reference evidence="2 3" key="1">
    <citation type="submission" date="2020-04" db="EMBL/GenBank/DDBJ databases">
        <title>Azohydromonas sp. isolated from soil.</title>
        <authorList>
            <person name="Dahal R.H."/>
        </authorList>
    </citation>
    <scope>NUCLEOTIDE SEQUENCE [LARGE SCALE GENOMIC DNA]</scope>
    <source>
        <strain evidence="2 3">G-1-1-14</strain>
    </source>
</reference>
<sequence>MALGDGSGGGEAPVVVDTLGGRMHVRWDEAAPATPNGQLVFFAEFLAATGVFERWVQKCPLEYRSGNAPSKRDVLGTLLLGALAGHRRYAHITALRGDAVAAQALGMSKVVSEDALRRGLQRIDEDAGAAWMRSALLHSVQQALDKPWVLDIDASIKPLYGRQEGAELGYNPHKPARPSHVLHTYWVGNLRLVLDVLVTSGKQHTSAHAKGRLGCLLDKLGHRRPVLVRGDCGYGNEGILTELESRNQPYLLRLRQTKNVQRLVARQFARSDWSRADSQGCQMVQDELQLVGWSRKRRVIIVRQRIRQGLVRERVNDRGQLRLAFADAAVLGPDRLWEYTVLVTDVAYPIESIAALYRDRADCENGFDELKNQWGLSGFTTQDLNRCQTTARACALVYNWWSWYCRAAHPGGRLEAITSRPLLLAAVGKAASHAGQTTLYLTPLHGRAATIKALIANVGAALQHVRRAAEQFSNLDPWGAMLHYISDRIAPSLRASPVPPGLPATG</sequence>
<dbReference type="InterPro" id="IPR012337">
    <property type="entry name" value="RNaseH-like_sf"/>
</dbReference>
<organism evidence="2 3">
    <name type="scientific">Azohydromonas caseinilytica</name>
    <dbReference type="NCBI Taxonomy" id="2728836"/>
    <lineage>
        <taxon>Bacteria</taxon>
        <taxon>Pseudomonadati</taxon>
        <taxon>Pseudomonadota</taxon>
        <taxon>Betaproteobacteria</taxon>
        <taxon>Burkholderiales</taxon>
        <taxon>Sphaerotilaceae</taxon>
        <taxon>Azohydromonas</taxon>
    </lineage>
</organism>
<dbReference type="Pfam" id="PF13701">
    <property type="entry name" value="DDE_Tnp_1_4"/>
    <property type="match status" value="1"/>
</dbReference>
<dbReference type="Proteomes" id="UP000574067">
    <property type="component" value="Unassembled WGS sequence"/>
</dbReference>
<dbReference type="AlphaFoldDB" id="A0A848FIZ4"/>
<proteinExistence type="predicted"/>
<keyword evidence="3" id="KW-1185">Reference proteome</keyword>